<comment type="caution">
    <text evidence="1">The sequence shown here is derived from an EMBL/GenBank/DDBJ whole genome shotgun (WGS) entry which is preliminary data.</text>
</comment>
<evidence type="ECO:0008006" key="3">
    <source>
        <dbReference type="Google" id="ProtNLM"/>
    </source>
</evidence>
<evidence type="ECO:0000313" key="2">
    <source>
        <dbReference type="Proteomes" id="UP001500886"/>
    </source>
</evidence>
<evidence type="ECO:0000313" key="1">
    <source>
        <dbReference type="EMBL" id="GAA2720277.1"/>
    </source>
</evidence>
<reference evidence="2" key="1">
    <citation type="journal article" date="2019" name="Int. J. Syst. Evol. Microbiol.">
        <title>The Global Catalogue of Microorganisms (GCM) 10K type strain sequencing project: providing services to taxonomists for standard genome sequencing and annotation.</title>
        <authorList>
            <consortium name="The Broad Institute Genomics Platform"/>
            <consortium name="The Broad Institute Genome Sequencing Center for Infectious Disease"/>
            <person name="Wu L."/>
            <person name="Ma J."/>
        </authorList>
    </citation>
    <scope>NUCLEOTIDE SEQUENCE [LARGE SCALE GENOMIC DNA]</scope>
    <source>
        <strain evidence="2">JCM 4542</strain>
    </source>
</reference>
<dbReference type="RefSeq" id="WP_344436765.1">
    <property type="nucleotide sequence ID" value="NZ_BAAASL010000015.1"/>
</dbReference>
<name>A0ABP6GAK4_9ACTN</name>
<gene>
    <name evidence="1" type="ORF">GCM10010315_40250</name>
</gene>
<proteinExistence type="predicted"/>
<dbReference type="EMBL" id="BAAASL010000015">
    <property type="protein sequence ID" value="GAA2720277.1"/>
    <property type="molecule type" value="Genomic_DNA"/>
</dbReference>
<keyword evidence="2" id="KW-1185">Reference proteome</keyword>
<organism evidence="1 2">
    <name type="scientific">Streptomyces luteosporeus</name>
    <dbReference type="NCBI Taxonomy" id="173856"/>
    <lineage>
        <taxon>Bacteria</taxon>
        <taxon>Bacillati</taxon>
        <taxon>Actinomycetota</taxon>
        <taxon>Actinomycetes</taxon>
        <taxon>Kitasatosporales</taxon>
        <taxon>Streptomycetaceae</taxon>
        <taxon>Streptomyces</taxon>
    </lineage>
</organism>
<dbReference type="Gene3D" id="3.40.50.300">
    <property type="entry name" value="P-loop containing nucleotide triphosphate hydrolases"/>
    <property type="match status" value="1"/>
</dbReference>
<sequence>MHSTRISADHHAVTVTSNSGFVTDWTLRYFGPWWHATSATAADQAERTVRADIDPEATELLTRSIVHLPHEETEYARTPMVHTRTPEGAVRAAQPDQQLAYEAWPAGTVRIVGADEVAVALAAARLARESVRGQLLADGWAILHASAVTRDTGAVLLTLGNKGAGKTTVALTLARQGMGLLANDRVFVRGSVDGTVNVLPWPSAAAVGLGLLDALGLYDEVRTRFMGGDRLHPTQDQRVTDALLAGNRTPQWENGRELKLQLFPDQLSTMLKLTLTTRGAAERFLFPHITPGSEPELLDEERPLREEDFFTAASEDRYPDIFGLLPDNGAAGVRTAFGMLTGLPRTTFRLSHDAAANTDFLKTLTAEE</sequence>
<dbReference type="SUPFAM" id="SSF53795">
    <property type="entry name" value="PEP carboxykinase-like"/>
    <property type="match status" value="1"/>
</dbReference>
<dbReference type="InterPro" id="IPR027417">
    <property type="entry name" value="P-loop_NTPase"/>
</dbReference>
<protein>
    <recommendedName>
        <fullName evidence="3">Serine kinase</fullName>
    </recommendedName>
</protein>
<accession>A0ABP6GAK4</accession>
<dbReference type="Proteomes" id="UP001500886">
    <property type="component" value="Unassembled WGS sequence"/>
</dbReference>